<dbReference type="PANTHER" id="PTHR42748:SF26">
    <property type="entry name" value="NMRA-LIKE DOMAIN-CONTAINING PROTEIN"/>
    <property type="match status" value="1"/>
</dbReference>
<dbReference type="VEuPathDB" id="FungiDB:ASPACDRAFT_127997"/>
<dbReference type="InterPro" id="IPR036291">
    <property type="entry name" value="NAD(P)-bd_dom_sf"/>
</dbReference>
<evidence type="ECO:0000313" key="4">
    <source>
        <dbReference type="EMBL" id="OJJ94826.1"/>
    </source>
</evidence>
<dbReference type="PANTHER" id="PTHR42748">
    <property type="entry name" value="NITROGEN METABOLITE REPRESSION PROTEIN NMRA FAMILY MEMBER"/>
    <property type="match status" value="1"/>
</dbReference>
<sequence>MPPTKTICIIGITGNQGHSVARRFLQDPTFHVRGLTRNPHSPTAQTLAQQGVELIPADLNDPTSLLPAFQGANIIFSVTNYWEPFFSPAGRQQAAAAGISPREHAYRVERQQGQNIADAAAQTVDSLDANGFIVSTLSHATRCSGGRFRELYHFDAKAEVFPDYVRARYPALAAKISCVQTGYFTSSYKLVPGAYFGKGKTEDGEDVLEMTFTTAPDAVVPHLDVQTDLGGFVYAVAQMPPGRSYMVCGTRCSWAEYMRIWGNVNAVAARYRQITLEELIAKAPEPEFGREVGDMFSYSTDPGYDGGDGSLLTAEDIRRAGIDCPMTSLEEWIRREDWSTVLG</sequence>
<dbReference type="RefSeq" id="XP_020051166.1">
    <property type="nucleotide sequence ID" value="XM_020197091.1"/>
</dbReference>
<keyword evidence="5" id="KW-1185">Reference proteome</keyword>
<gene>
    <name evidence="4" type="ORF">ASPACDRAFT_127997</name>
</gene>
<evidence type="ECO:0000259" key="3">
    <source>
        <dbReference type="Pfam" id="PF05368"/>
    </source>
</evidence>
<dbReference type="STRING" id="690307.A0A1L9WF65"/>
<dbReference type="Gene3D" id="3.90.25.10">
    <property type="entry name" value="UDP-galactose 4-epimerase, domain 1"/>
    <property type="match status" value="1"/>
</dbReference>
<evidence type="ECO:0000256" key="1">
    <source>
        <dbReference type="ARBA" id="ARBA00006328"/>
    </source>
</evidence>
<protein>
    <recommendedName>
        <fullName evidence="3">NmrA-like domain-containing protein</fullName>
    </recommendedName>
</protein>
<dbReference type="Gene3D" id="3.40.50.720">
    <property type="entry name" value="NAD(P)-binding Rossmann-like Domain"/>
    <property type="match status" value="1"/>
</dbReference>
<comment type="similarity">
    <text evidence="1">Belongs to the NmrA-type oxidoreductase family.</text>
</comment>
<proteinExistence type="inferred from homology"/>
<evidence type="ECO:0000256" key="2">
    <source>
        <dbReference type="ARBA" id="ARBA00022857"/>
    </source>
</evidence>
<dbReference type="Pfam" id="PF05368">
    <property type="entry name" value="NmrA"/>
    <property type="match status" value="1"/>
</dbReference>
<dbReference type="EMBL" id="KV878993">
    <property type="protein sequence ID" value="OJJ94826.1"/>
    <property type="molecule type" value="Genomic_DNA"/>
</dbReference>
<dbReference type="GeneID" id="30970905"/>
<dbReference type="OrthoDB" id="3358371at2759"/>
<name>A0A1L9WF65_ASPA1</name>
<dbReference type="InterPro" id="IPR008030">
    <property type="entry name" value="NmrA-like"/>
</dbReference>
<feature type="domain" description="NmrA-like" evidence="3">
    <location>
        <begin position="4"/>
        <end position="306"/>
    </location>
</feature>
<dbReference type="OMA" id="CRKYAYD"/>
<dbReference type="InterPro" id="IPR051164">
    <property type="entry name" value="NmrA-like_oxidored"/>
</dbReference>
<dbReference type="GO" id="GO:0005634">
    <property type="term" value="C:nucleus"/>
    <property type="evidence" value="ECO:0007669"/>
    <property type="project" value="TreeGrafter"/>
</dbReference>
<organism evidence="4 5">
    <name type="scientific">Aspergillus aculeatus (strain ATCC 16872 / CBS 172.66 / WB 5094)</name>
    <dbReference type="NCBI Taxonomy" id="690307"/>
    <lineage>
        <taxon>Eukaryota</taxon>
        <taxon>Fungi</taxon>
        <taxon>Dikarya</taxon>
        <taxon>Ascomycota</taxon>
        <taxon>Pezizomycotina</taxon>
        <taxon>Eurotiomycetes</taxon>
        <taxon>Eurotiomycetidae</taxon>
        <taxon>Eurotiales</taxon>
        <taxon>Aspergillaceae</taxon>
        <taxon>Aspergillus</taxon>
        <taxon>Aspergillus subgen. Circumdati</taxon>
    </lineage>
</organism>
<dbReference type="SUPFAM" id="SSF51735">
    <property type="entry name" value="NAD(P)-binding Rossmann-fold domains"/>
    <property type="match status" value="1"/>
</dbReference>
<evidence type="ECO:0000313" key="5">
    <source>
        <dbReference type="Proteomes" id="UP000184546"/>
    </source>
</evidence>
<dbReference type="AlphaFoldDB" id="A0A1L9WF65"/>
<reference evidence="5" key="1">
    <citation type="journal article" date="2017" name="Genome Biol.">
        <title>Comparative genomics reveals high biological diversity and specific adaptations in the industrially and medically important fungal genus Aspergillus.</title>
        <authorList>
            <person name="de Vries R.P."/>
            <person name="Riley R."/>
            <person name="Wiebenga A."/>
            <person name="Aguilar-Osorio G."/>
            <person name="Amillis S."/>
            <person name="Uchima C.A."/>
            <person name="Anderluh G."/>
            <person name="Asadollahi M."/>
            <person name="Askin M."/>
            <person name="Barry K."/>
            <person name="Battaglia E."/>
            <person name="Bayram O."/>
            <person name="Benocci T."/>
            <person name="Braus-Stromeyer S.A."/>
            <person name="Caldana C."/>
            <person name="Canovas D."/>
            <person name="Cerqueira G.C."/>
            <person name="Chen F."/>
            <person name="Chen W."/>
            <person name="Choi C."/>
            <person name="Clum A."/>
            <person name="Dos Santos R.A."/>
            <person name="Damasio A.R."/>
            <person name="Diallinas G."/>
            <person name="Emri T."/>
            <person name="Fekete E."/>
            <person name="Flipphi M."/>
            <person name="Freyberg S."/>
            <person name="Gallo A."/>
            <person name="Gournas C."/>
            <person name="Habgood R."/>
            <person name="Hainaut M."/>
            <person name="Harispe M.L."/>
            <person name="Henrissat B."/>
            <person name="Hilden K.S."/>
            <person name="Hope R."/>
            <person name="Hossain A."/>
            <person name="Karabika E."/>
            <person name="Karaffa L."/>
            <person name="Karanyi Z."/>
            <person name="Krasevec N."/>
            <person name="Kuo A."/>
            <person name="Kusch H."/>
            <person name="LaButti K."/>
            <person name="Lagendijk E.L."/>
            <person name="Lapidus A."/>
            <person name="Levasseur A."/>
            <person name="Lindquist E."/>
            <person name="Lipzen A."/>
            <person name="Logrieco A.F."/>
            <person name="MacCabe A."/>
            <person name="Maekelae M.R."/>
            <person name="Malavazi I."/>
            <person name="Melin P."/>
            <person name="Meyer V."/>
            <person name="Mielnichuk N."/>
            <person name="Miskei M."/>
            <person name="Molnar A.P."/>
            <person name="Mule G."/>
            <person name="Ngan C.Y."/>
            <person name="Orejas M."/>
            <person name="Orosz E."/>
            <person name="Ouedraogo J.P."/>
            <person name="Overkamp K.M."/>
            <person name="Park H.-S."/>
            <person name="Perrone G."/>
            <person name="Piumi F."/>
            <person name="Punt P.J."/>
            <person name="Ram A.F."/>
            <person name="Ramon A."/>
            <person name="Rauscher S."/>
            <person name="Record E."/>
            <person name="Riano-Pachon D.M."/>
            <person name="Robert V."/>
            <person name="Roehrig J."/>
            <person name="Ruller R."/>
            <person name="Salamov A."/>
            <person name="Salih N.S."/>
            <person name="Samson R.A."/>
            <person name="Sandor E."/>
            <person name="Sanguinetti M."/>
            <person name="Schuetze T."/>
            <person name="Sepcic K."/>
            <person name="Shelest E."/>
            <person name="Sherlock G."/>
            <person name="Sophianopoulou V."/>
            <person name="Squina F.M."/>
            <person name="Sun H."/>
            <person name="Susca A."/>
            <person name="Todd R.B."/>
            <person name="Tsang A."/>
            <person name="Unkles S.E."/>
            <person name="van de Wiele N."/>
            <person name="van Rossen-Uffink D."/>
            <person name="Oliveira J.V."/>
            <person name="Vesth T.C."/>
            <person name="Visser J."/>
            <person name="Yu J.-H."/>
            <person name="Zhou M."/>
            <person name="Andersen M.R."/>
            <person name="Archer D.B."/>
            <person name="Baker S.E."/>
            <person name="Benoit I."/>
            <person name="Brakhage A.A."/>
            <person name="Braus G.H."/>
            <person name="Fischer R."/>
            <person name="Frisvad J.C."/>
            <person name="Goldman G.H."/>
            <person name="Houbraken J."/>
            <person name="Oakley B."/>
            <person name="Pocsi I."/>
            <person name="Scazzocchio C."/>
            <person name="Seiboth B."/>
            <person name="vanKuyk P.A."/>
            <person name="Wortman J."/>
            <person name="Dyer P.S."/>
            <person name="Grigoriev I.V."/>
        </authorList>
    </citation>
    <scope>NUCLEOTIDE SEQUENCE [LARGE SCALE GENOMIC DNA]</scope>
    <source>
        <strain evidence="5">ATCC 16872 / CBS 172.66 / WB 5094</strain>
    </source>
</reference>
<accession>A0A1L9WF65</accession>
<keyword evidence="2" id="KW-0521">NADP</keyword>
<dbReference type="Proteomes" id="UP000184546">
    <property type="component" value="Unassembled WGS sequence"/>
</dbReference>